<accession>X1JXW0</accession>
<evidence type="ECO:0000313" key="1">
    <source>
        <dbReference type="EMBL" id="GAH83094.1"/>
    </source>
</evidence>
<gene>
    <name evidence="1" type="ORF">S03H2_59549</name>
</gene>
<feature type="non-terminal residue" evidence="1">
    <location>
        <position position="93"/>
    </location>
</feature>
<dbReference type="AlphaFoldDB" id="X1JXW0"/>
<sequence>MGIPVVTEDFNLPDLLVVANENSLRGGVPAVRQVAVPADTFILDYSPWMEEFVDGLTRPLTAEEAESGTYQPPAPPRICMTGTYDEMMDYFEG</sequence>
<reference evidence="1" key="1">
    <citation type="journal article" date="2014" name="Front. Microbiol.">
        <title>High frequency of phylogenetically diverse reductive dehalogenase-homologous genes in deep subseafloor sedimentary metagenomes.</title>
        <authorList>
            <person name="Kawai M."/>
            <person name="Futagami T."/>
            <person name="Toyoda A."/>
            <person name="Takaki Y."/>
            <person name="Nishi S."/>
            <person name="Hori S."/>
            <person name="Arai W."/>
            <person name="Tsubouchi T."/>
            <person name="Morono Y."/>
            <person name="Uchiyama I."/>
            <person name="Ito T."/>
            <person name="Fujiyama A."/>
            <person name="Inagaki F."/>
            <person name="Takami H."/>
        </authorList>
    </citation>
    <scope>NUCLEOTIDE SEQUENCE</scope>
    <source>
        <strain evidence="1">Expedition CK06-06</strain>
    </source>
</reference>
<organism evidence="1">
    <name type="scientific">marine sediment metagenome</name>
    <dbReference type="NCBI Taxonomy" id="412755"/>
    <lineage>
        <taxon>unclassified sequences</taxon>
        <taxon>metagenomes</taxon>
        <taxon>ecological metagenomes</taxon>
    </lineage>
</organism>
<proteinExistence type="predicted"/>
<dbReference type="EMBL" id="BARU01038295">
    <property type="protein sequence ID" value="GAH83094.1"/>
    <property type="molecule type" value="Genomic_DNA"/>
</dbReference>
<name>X1JXW0_9ZZZZ</name>
<comment type="caution">
    <text evidence="1">The sequence shown here is derived from an EMBL/GenBank/DDBJ whole genome shotgun (WGS) entry which is preliminary data.</text>
</comment>
<protein>
    <submittedName>
        <fullName evidence="1">Uncharacterized protein</fullName>
    </submittedName>
</protein>